<dbReference type="Pfam" id="PF02361">
    <property type="entry name" value="CbiQ"/>
    <property type="match status" value="1"/>
</dbReference>
<name>A0A9W6P3Z5_9ACTN</name>
<sequence length="267" mass="28065">MTIRSPEESGPRSELLIIARPDGGGARYWLLGLNPAAKVIAALVLSFGLIPAIDPVTGGIVLAAALLLVPFSGLDRRTTLILGVPFVLMGCSNFLVNYLYGEYGAWGALGSMLRLLAIALPGLLAAISSDPTKLTDALIQKLKVPERPALSVLAALRLLPLLAGQWNTISLARRARGIDAGRNPFAATRVFVGKTFALLVRAIRTGTLLSTAMEARAFGTGPRSHARASHWRAADTLVIVGAFLLLAAAYTVSARLGTLTFLFGGVA</sequence>
<evidence type="ECO:0000313" key="7">
    <source>
        <dbReference type="Proteomes" id="UP001165092"/>
    </source>
</evidence>
<evidence type="ECO:0000256" key="1">
    <source>
        <dbReference type="ARBA" id="ARBA00004141"/>
    </source>
</evidence>
<evidence type="ECO:0000256" key="3">
    <source>
        <dbReference type="ARBA" id="ARBA00022989"/>
    </source>
</evidence>
<feature type="transmembrane region" description="Helical" evidence="5">
    <location>
        <begin position="80"/>
        <end position="100"/>
    </location>
</feature>
<dbReference type="GO" id="GO:0005886">
    <property type="term" value="C:plasma membrane"/>
    <property type="evidence" value="ECO:0007669"/>
    <property type="project" value="UniProtKB-ARBA"/>
</dbReference>
<protein>
    <submittedName>
        <fullName evidence="6">ABC transporter</fullName>
    </submittedName>
</protein>
<comment type="subcellular location">
    <subcellularLocation>
        <location evidence="1">Membrane</location>
        <topology evidence="1">Multi-pass membrane protein</topology>
    </subcellularLocation>
</comment>
<comment type="caution">
    <text evidence="6">The sequence shown here is derived from an EMBL/GenBank/DDBJ whole genome shotgun (WGS) entry which is preliminary data.</text>
</comment>
<dbReference type="CDD" id="cd16914">
    <property type="entry name" value="EcfT"/>
    <property type="match status" value="1"/>
</dbReference>
<dbReference type="PANTHER" id="PTHR33514">
    <property type="entry name" value="PROTEIN ABCI12, CHLOROPLASTIC"/>
    <property type="match status" value="1"/>
</dbReference>
<keyword evidence="3 5" id="KW-1133">Transmembrane helix</keyword>
<proteinExistence type="predicted"/>
<organism evidence="6 7">
    <name type="scientific">Nocardiopsis ansamitocini</name>
    <dbReference type="NCBI Taxonomy" id="1670832"/>
    <lineage>
        <taxon>Bacteria</taxon>
        <taxon>Bacillati</taxon>
        <taxon>Actinomycetota</taxon>
        <taxon>Actinomycetes</taxon>
        <taxon>Streptosporangiales</taxon>
        <taxon>Nocardiopsidaceae</taxon>
        <taxon>Nocardiopsis</taxon>
    </lineage>
</organism>
<dbReference type="Proteomes" id="UP001165092">
    <property type="component" value="Unassembled WGS sequence"/>
</dbReference>
<dbReference type="AlphaFoldDB" id="A0A9W6P3Z5"/>
<dbReference type="EMBL" id="BSQG01000001">
    <property type="protein sequence ID" value="GLU46674.1"/>
    <property type="molecule type" value="Genomic_DNA"/>
</dbReference>
<dbReference type="InterPro" id="IPR003339">
    <property type="entry name" value="ABC/ECF_trnsptr_transmembrane"/>
</dbReference>
<feature type="transmembrane region" description="Helical" evidence="5">
    <location>
        <begin position="39"/>
        <end position="68"/>
    </location>
</feature>
<keyword evidence="7" id="KW-1185">Reference proteome</keyword>
<evidence type="ECO:0000256" key="5">
    <source>
        <dbReference type="SAM" id="Phobius"/>
    </source>
</evidence>
<evidence type="ECO:0000256" key="4">
    <source>
        <dbReference type="ARBA" id="ARBA00023136"/>
    </source>
</evidence>
<evidence type="ECO:0000313" key="6">
    <source>
        <dbReference type="EMBL" id="GLU46674.1"/>
    </source>
</evidence>
<reference evidence="6" key="1">
    <citation type="submission" date="2023-02" db="EMBL/GenBank/DDBJ databases">
        <title>Nocardiopsis ansamitocini NBRC 112285.</title>
        <authorList>
            <person name="Ichikawa N."/>
            <person name="Sato H."/>
            <person name="Tonouchi N."/>
        </authorList>
    </citation>
    <scope>NUCLEOTIDE SEQUENCE</scope>
    <source>
        <strain evidence="6">NBRC 112285</strain>
    </source>
</reference>
<dbReference type="PANTHER" id="PTHR33514:SF13">
    <property type="entry name" value="PROTEIN ABCI12, CHLOROPLASTIC"/>
    <property type="match status" value="1"/>
</dbReference>
<gene>
    <name evidence="6" type="ORF">Nans01_10250</name>
</gene>
<accession>A0A9W6P3Z5</accession>
<evidence type="ECO:0000256" key="2">
    <source>
        <dbReference type="ARBA" id="ARBA00022692"/>
    </source>
</evidence>
<keyword evidence="4 5" id="KW-0472">Membrane</keyword>
<feature type="transmembrane region" description="Helical" evidence="5">
    <location>
        <begin position="233"/>
        <end position="252"/>
    </location>
</feature>
<feature type="transmembrane region" description="Helical" evidence="5">
    <location>
        <begin position="106"/>
        <end position="127"/>
    </location>
</feature>
<keyword evidence="2 5" id="KW-0812">Transmembrane</keyword>
<dbReference type="RefSeq" id="WP_285757506.1">
    <property type="nucleotide sequence ID" value="NZ_BSQG01000001.1"/>
</dbReference>